<feature type="chain" id="PRO_5001648781" description="Extracellular membrane protein CFEM domain-containing protein" evidence="1">
    <location>
        <begin position="22"/>
        <end position="298"/>
    </location>
</feature>
<feature type="signal peptide" evidence="1">
    <location>
        <begin position="1"/>
        <end position="21"/>
    </location>
</feature>
<dbReference type="Proteomes" id="UP000027222">
    <property type="component" value="Unassembled WGS sequence"/>
</dbReference>
<evidence type="ECO:0000256" key="1">
    <source>
        <dbReference type="SAM" id="SignalP"/>
    </source>
</evidence>
<evidence type="ECO:0000313" key="3">
    <source>
        <dbReference type="Proteomes" id="UP000027222"/>
    </source>
</evidence>
<sequence length="298" mass="31396">MAQRRLVYLFLSSILFGLSNAAATLTSTGCADPAGMQKCLNDNAASLTACINKANGDQQIILGCGCGQYIDNYNCYASFCWNRVYECEYQEYMTEYFNQCDIAKFPVPYFPAPNNSPDSCSCNLGNVLVGMLSSFNQLATCSNNELNLADASQGVQAQAACQCCSLSGAISSLYSFCPTTNPSLIGLAQVNTFQSQLGESFSTCSPSLTQFNCAANLGFSAQAVGGTFLRPDNLPVTGTATLTNLPGKVTAPASGTVFTYTNNAVNLIYTISAANAPGGGGGSINALMLLNKLFLFII</sequence>
<dbReference type="EMBL" id="KL142377">
    <property type="protein sequence ID" value="KDR77081.1"/>
    <property type="molecule type" value="Genomic_DNA"/>
</dbReference>
<dbReference type="AlphaFoldDB" id="A0A067T1S4"/>
<keyword evidence="3" id="KW-1185">Reference proteome</keyword>
<keyword evidence="1" id="KW-0732">Signal</keyword>
<dbReference type="HOGENOM" id="CLU_053555_1_0_1"/>
<organism evidence="2 3">
    <name type="scientific">Galerina marginata (strain CBS 339.88)</name>
    <dbReference type="NCBI Taxonomy" id="685588"/>
    <lineage>
        <taxon>Eukaryota</taxon>
        <taxon>Fungi</taxon>
        <taxon>Dikarya</taxon>
        <taxon>Basidiomycota</taxon>
        <taxon>Agaricomycotina</taxon>
        <taxon>Agaricomycetes</taxon>
        <taxon>Agaricomycetidae</taxon>
        <taxon>Agaricales</taxon>
        <taxon>Agaricineae</taxon>
        <taxon>Strophariaceae</taxon>
        <taxon>Galerina</taxon>
    </lineage>
</organism>
<evidence type="ECO:0008006" key="4">
    <source>
        <dbReference type="Google" id="ProtNLM"/>
    </source>
</evidence>
<dbReference type="OrthoDB" id="3538998at2759"/>
<proteinExistence type="predicted"/>
<protein>
    <recommendedName>
        <fullName evidence="4">Extracellular membrane protein CFEM domain-containing protein</fullName>
    </recommendedName>
</protein>
<accession>A0A067T1S4</accession>
<evidence type="ECO:0000313" key="2">
    <source>
        <dbReference type="EMBL" id="KDR77081.1"/>
    </source>
</evidence>
<gene>
    <name evidence="2" type="ORF">GALMADRAFT_225213</name>
</gene>
<reference evidence="3" key="1">
    <citation type="journal article" date="2014" name="Proc. Natl. Acad. Sci. U.S.A.">
        <title>Extensive sampling of basidiomycete genomes demonstrates inadequacy of the white-rot/brown-rot paradigm for wood decay fungi.</title>
        <authorList>
            <person name="Riley R."/>
            <person name="Salamov A.A."/>
            <person name="Brown D.W."/>
            <person name="Nagy L.G."/>
            <person name="Floudas D."/>
            <person name="Held B.W."/>
            <person name="Levasseur A."/>
            <person name="Lombard V."/>
            <person name="Morin E."/>
            <person name="Otillar R."/>
            <person name="Lindquist E.A."/>
            <person name="Sun H."/>
            <person name="LaButti K.M."/>
            <person name="Schmutz J."/>
            <person name="Jabbour D."/>
            <person name="Luo H."/>
            <person name="Baker S.E."/>
            <person name="Pisabarro A.G."/>
            <person name="Walton J.D."/>
            <person name="Blanchette R.A."/>
            <person name="Henrissat B."/>
            <person name="Martin F."/>
            <person name="Cullen D."/>
            <person name="Hibbett D.S."/>
            <person name="Grigoriev I.V."/>
        </authorList>
    </citation>
    <scope>NUCLEOTIDE SEQUENCE [LARGE SCALE GENOMIC DNA]</scope>
    <source>
        <strain evidence="3">CBS 339.88</strain>
    </source>
</reference>
<name>A0A067T1S4_GALM3</name>
<dbReference type="PROSITE" id="PS51257">
    <property type="entry name" value="PROKAR_LIPOPROTEIN"/>
    <property type="match status" value="1"/>
</dbReference>